<dbReference type="Pfam" id="PF00275">
    <property type="entry name" value="EPSP_synthase"/>
    <property type="match status" value="1"/>
</dbReference>
<evidence type="ECO:0000256" key="1">
    <source>
        <dbReference type="ARBA" id="ARBA00004496"/>
    </source>
</evidence>
<dbReference type="InterPro" id="IPR036968">
    <property type="entry name" value="Enolpyruvate_Tfrase_sf"/>
</dbReference>
<evidence type="ECO:0000256" key="10">
    <source>
        <dbReference type="ARBA" id="ARBA00038367"/>
    </source>
</evidence>
<keyword evidence="7 12" id="KW-0573">Peptidoglycan synthesis</keyword>
<dbReference type="GO" id="GO:0019277">
    <property type="term" value="P:UDP-N-acetylgalactosamine biosynthetic process"/>
    <property type="evidence" value="ECO:0007669"/>
    <property type="project" value="InterPro"/>
</dbReference>
<keyword evidence="4 12" id="KW-0132">Cell division</keyword>
<evidence type="ECO:0000256" key="11">
    <source>
        <dbReference type="ARBA" id="ARBA00047527"/>
    </source>
</evidence>
<keyword evidence="8 12" id="KW-0131">Cell cycle</keyword>
<feature type="binding site" evidence="12">
    <location>
        <position position="331"/>
    </location>
    <ligand>
        <name>UDP-N-acetyl-alpha-D-glucosamine</name>
        <dbReference type="ChEBI" id="CHEBI:57705"/>
    </ligand>
</feature>
<dbReference type="EC" id="2.5.1.7" evidence="12"/>
<comment type="caution">
    <text evidence="12">Lacks conserved residue(s) required for the propagation of feature annotation.</text>
</comment>
<evidence type="ECO:0000256" key="3">
    <source>
        <dbReference type="ARBA" id="ARBA00022490"/>
    </source>
</evidence>
<dbReference type="EMBL" id="SCFR01000008">
    <property type="protein sequence ID" value="TFF66659.1"/>
    <property type="molecule type" value="Genomic_DNA"/>
</dbReference>
<comment type="catalytic activity">
    <reaction evidence="11 12">
        <text>phosphoenolpyruvate + UDP-N-acetyl-alpha-D-glucosamine = UDP-N-acetyl-3-O-(1-carboxyvinyl)-alpha-D-glucosamine + phosphate</text>
        <dbReference type="Rhea" id="RHEA:18681"/>
        <dbReference type="ChEBI" id="CHEBI:43474"/>
        <dbReference type="ChEBI" id="CHEBI:57705"/>
        <dbReference type="ChEBI" id="CHEBI:58702"/>
        <dbReference type="ChEBI" id="CHEBI:68483"/>
        <dbReference type="EC" id="2.5.1.7"/>
    </reaction>
</comment>
<dbReference type="GO" id="GO:0009252">
    <property type="term" value="P:peptidoglycan biosynthetic process"/>
    <property type="evidence" value="ECO:0007669"/>
    <property type="project" value="UniProtKB-UniRule"/>
</dbReference>
<comment type="function">
    <text evidence="12">Cell wall formation. Adds enolpyruvyl to UDP-N-acetylglucosamine.</text>
</comment>
<organism evidence="14 15">
    <name type="scientific">Helcococcus ovis</name>
    <dbReference type="NCBI Taxonomy" id="72026"/>
    <lineage>
        <taxon>Bacteria</taxon>
        <taxon>Bacillati</taxon>
        <taxon>Bacillota</taxon>
        <taxon>Tissierellia</taxon>
        <taxon>Tissierellales</taxon>
        <taxon>Peptoniphilaceae</taxon>
        <taxon>Helcococcus</taxon>
    </lineage>
</organism>
<evidence type="ECO:0000256" key="4">
    <source>
        <dbReference type="ARBA" id="ARBA00022618"/>
    </source>
</evidence>
<gene>
    <name evidence="12 14" type="primary">murA</name>
    <name evidence="14" type="ORF">EQF91_03435</name>
</gene>
<keyword evidence="6 12" id="KW-0133">Cell shape</keyword>
<dbReference type="GO" id="GO:0008360">
    <property type="term" value="P:regulation of cell shape"/>
    <property type="evidence" value="ECO:0007669"/>
    <property type="project" value="UniProtKB-KW"/>
</dbReference>
<evidence type="ECO:0000256" key="8">
    <source>
        <dbReference type="ARBA" id="ARBA00023306"/>
    </source>
</evidence>
<keyword evidence="15" id="KW-1185">Reference proteome</keyword>
<keyword evidence="3 12" id="KW-0963">Cytoplasm</keyword>
<dbReference type="RefSeq" id="WP_134712006.1">
    <property type="nucleotide sequence ID" value="NZ_CP119081.1"/>
</dbReference>
<feature type="domain" description="Enolpyruvate transferase" evidence="13">
    <location>
        <begin position="8"/>
        <end position="410"/>
    </location>
</feature>
<dbReference type="Gene3D" id="3.65.10.10">
    <property type="entry name" value="Enolpyruvate transferase domain"/>
    <property type="match status" value="2"/>
</dbReference>
<comment type="caution">
    <text evidence="14">The sequence shown here is derived from an EMBL/GenBank/DDBJ whole genome shotgun (WGS) entry which is preliminary data.</text>
</comment>
<dbReference type="SUPFAM" id="SSF55205">
    <property type="entry name" value="EPT/RTPC-like"/>
    <property type="match status" value="1"/>
</dbReference>
<name>A0A4R9C1T0_9FIRM</name>
<dbReference type="InterPro" id="IPR050068">
    <property type="entry name" value="MurA_subfamily"/>
</dbReference>
<evidence type="ECO:0000256" key="2">
    <source>
        <dbReference type="ARBA" id="ARBA00004752"/>
    </source>
</evidence>
<reference evidence="14 15" key="1">
    <citation type="submission" date="2019-01" db="EMBL/GenBank/DDBJ databases">
        <title>Draft Genome Sequences of Helcococcus ovis Strains Isolated from the Uterus and Vagina of Dairy Cows with Metritis.</title>
        <authorList>
            <person name="Cunha F."/>
            <person name="Jeon S.J."/>
            <person name="Kutzer P."/>
            <person name="Galvao K.N."/>
        </authorList>
    </citation>
    <scope>NUCLEOTIDE SEQUENCE [LARGE SCALE GENOMIC DNA]</scope>
    <source>
        <strain evidence="14 15">KG-37</strain>
    </source>
</reference>
<dbReference type="InterPro" id="IPR005750">
    <property type="entry name" value="UDP_GlcNAc_COvinyl_MurA"/>
</dbReference>
<dbReference type="UniPathway" id="UPA00219"/>
<dbReference type="FunFam" id="3.65.10.10:FF:000001">
    <property type="entry name" value="UDP-N-acetylglucosamine 1-carboxyvinyltransferase"/>
    <property type="match status" value="1"/>
</dbReference>
<dbReference type="CDD" id="cd01555">
    <property type="entry name" value="UdpNAET"/>
    <property type="match status" value="1"/>
</dbReference>
<evidence type="ECO:0000256" key="9">
    <source>
        <dbReference type="ARBA" id="ARBA00023316"/>
    </source>
</evidence>
<evidence type="ECO:0000256" key="7">
    <source>
        <dbReference type="ARBA" id="ARBA00022984"/>
    </source>
</evidence>
<dbReference type="OrthoDB" id="9803760at2"/>
<evidence type="ECO:0000313" key="15">
    <source>
        <dbReference type="Proteomes" id="UP000297454"/>
    </source>
</evidence>
<dbReference type="GeneID" id="97031602"/>
<feature type="binding site" evidence="12">
    <location>
        <begin position="123"/>
        <end position="127"/>
    </location>
    <ligand>
        <name>UDP-N-acetyl-alpha-D-glucosamine</name>
        <dbReference type="ChEBI" id="CHEBI:57705"/>
    </ligand>
</feature>
<dbReference type="PANTHER" id="PTHR43783:SF1">
    <property type="entry name" value="UDP-N-ACETYLGLUCOSAMINE 1-CARBOXYVINYLTRANSFERASE"/>
    <property type="match status" value="1"/>
</dbReference>
<comment type="subcellular location">
    <subcellularLocation>
        <location evidence="1 12">Cytoplasm</location>
    </subcellularLocation>
</comment>
<dbReference type="GO" id="GO:0071555">
    <property type="term" value="P:cell wall organization"/>
    <property type="evidence" value="ECO:0007669"/>
    <property type="project" value="UniProtKB-KW"/>
</dbReference>
<feature type="binding site" evidence="12">
    <location>
        <begin position="23"/>
        <end position="24"/>
    </location>
    <ligand>
        <name>phosphoenolpyruvate</name>
        <dbReference type="ChEBI" id="CHEBI:58702"/>
    </ligand>
</feature>
<dbReference type="InterPro" id="IPR001986">
    <property type="entry name" value="Enolpyruvate_Tfrase_dom"/>
</dbReference>
<keyword evidence="12" id="KW-0670">Pyruvate</keyword>
<evidence type="ECO:0000256" key="12">
    <source>
        <dbReference type="HAMAP-Rule" id="MF_00111"/>
    </source>
</evidence>
<dbReference type="GO" id="GO:0051301">
    <property type="term" value="P:cell division"/>
    <property type="evidence" value="ECO:0007669"/>
    <property type="project" value="UniProtKB-KW"/>
</dbReference>
<keyword evidence="9 12" id="KW-0961">Cell wall biogenesis/degradation</keyword>
<comment type="similarity">
    <text evidence="10 12">Belongs to the EPSP synthase family. MurA subfamily.</text>
</comment>
<sequence>MKEFIKVKPNGPLRGEVVIEGAKNSGLKLLAATLLTKEEVVINNLPMLRDVKVMLDLLKYLGSKIEQLDEKTYKIKNDEISDYITPYELMNKMRASFVVTGPLLSRFGRSVTYMPGGCSIGARPVDLHLKGFKALGADIHMGIDAIDVNAKNGLKGNYVYLDFPSVGATENILMAAILADGVTTIDNAAQEPEITDLANFLNKLGAKVIGAGTRTIKITGVKELKGGEHSVMPDRIEAATYMIAAAMTRGNILVKNVVASHLVPIIAKLREIGCTVEINEDEDEIRVIGTDKLQATDIKTLPYPGLPTDVQSQFMTLLTISEGDSLVKETVFENRFMHVSELQKMKALIITEGNEARIKGVNKLQAAEVRATDLRAGASCVLAGLVAEGETRVYDVYHIYRGYYNFVEKLRKLGADIESITIED</sequence>
<comment type="pathway">
    <text evidence="2 12">Cell wall biogenesis; peptidoglycan biosynthesis.</text>
</comment>
<evidence type="ECO:0000259" key="13">
    <source>
        <dbReference type="Pfam" id="PF00275"/>
    </source>
</evidence>
<feature type="modified residue" description="2-(S-cysteinyl)pyruvic acid O-phosphothioketal" evidence="12">
    <location>
        <position position="118"/>
    </location>
</feature>
<dbReference type="GO" id="GO:0008760">
    <property type="term" value="F:UDP-N-acetylglucosamine 1-carboxyvinyltransferase activity"/>
    <property type="evidence" value="ECO:0007669"/>
    <property type="project" value="UniProtKB-UniRule"/>
</dbReference>
<dbReference type="Proteomes" id="UP000297454">
    <property type="component" value="Unassembled WGS sequence"/>
</dbReference>
<evidence type="ECO:0000256" key="5">
    <source>
        <dbReference type="ARBA" id="ARBA00022679"/>
    </source>
</evidence>
<dbReference type="PANTHER" id="PTHR43783">
    <property type="entry name" value="UDP-N-ACETYLGLUCOSAMINE 1-CARBOXYVINYLTRANSFERASE"/>
    <property type="match status" value="1"/>
</dbReference>
<feature type="binding site" evidence="12">
    <location>
        <position position="309"/>
    </location>
    <ligand>
        <name>UDP-N-acetyl-alpha-D-glucosamine</name>
        <dbReference type="ChEBI" id="CHEBI:57705"/>
    </ligand>
</feature>
<proteinExistence type="inferred from homology"/>
<dbReference type="AlphaFoldDB" id="A0A4R9C1T0"/>
<evidence type="ECO:0000313" key="14">
    <source>
        <dbReference type="EMBL" id="TFF66659.1"/>
    </source>
</evidence>
<dbReference type="HAMAP" id="MF_00111">
    <property type="entry name" value="MurA"/>
    <property type="match status" value="1"/>
</dbReference>
<feature type="active site" description="Proton donor" evidence="12">
    <location>
        <position position="118"/>
    </location>
</feature>
<keyword evidence="5 12" id="KW-0808">Transferase</keyword>
<protein>
    <recommendedName>
        <fullName evidence="12">UDP-N-acetylglucosamine 1-carboxyvinyltransferase</fullName>
        <ecNumber evidence="12">2.5.1.7</ecNumber>
    </recommendedName>
    <alternativeName>
        <fullName evidence="12">Enoylpyruvate transferase</fullName>
    </alternativeName>
    <alternativeName>
        <fullName evidence="12">UDP-N-acetylglucosamine enolpyruvyl transferase</fullName>
        <shortName evidence="12">EPT</shortName>
    </alternativeName>
</protein>
<dbReference type="GO" id="GO:0005737">
    <property type="term" value="C:cytoplasm"/>
    <property type="evidence" value="ECO:0007669"/>
    <property type="project" value="UniProtKB-SubCell"/>
</dbReference>
<dbReference type="NCBIfam" id="TIGR01072">
    <property type="entry name" value="murA"/>
    <property type="match status" value="1"/>
</dbReference>
<accession>A0A4R9C1T0</accession>
<evidence type="ECO:0000256" key="6">
    <source>
        <dbReference type="ARBA" id="ARBA00022960"/>
    </source>
</evidence>
<dbReference type="NCBIfam" id="NF006873">
    <property type="entry name" value="PRK09369.1"/>
    <property type="match status" value="1"/>
</dbReference>
<feature type="binding site" evidence="12">
    <location>
        <position position="94"/>
    </location>
    <ligand>
        <name>UDP-N-acetyl-alpha-D-glucosamine</name>
        <dbReference type="ChEBI" id="CHEBI:57705"/>
    </ligand>
</feature>
<dbReference type="InterPro" id="IPR013792">
    <property type="entry name" value="RNA3'P_cycl/enolpyr_Trfase_a/b"/>
</dbReference>